<evidence type="ECO:0000256" key="9">
    <source>
        <dbReference type="SAM" id="Coils"/>
    </source>
</evidence>
<dbReference type="PANTHER" id="PTHR19321:SF7">
    <property type="entry name" value="65-KDA MICROTUBULE-ASSOCIATED PROTEIN 3"/>
    <property type="match status" value="1"/>
</dbReference>
<evidence type="ECO:0000256" key="4">
    <source>
        <dbReference type="ARBA" id="ARBA00022490"/>
    </source>
</evidence>
<sequence>MFNQNSDQCVRMETACVFLLQEMQKIWDEVGEPDAERDAMLQEIEQECLEAYKSKIDEAKKCRAQMQQEIAKFQTQFADICYAMGEQPPHFDQTTVGGLKNELKAKVSQLEDIRKRKIERKNQFVEVLGQLEKISKEICKSIDDSLYKMVVEGTDLSLKRLEELRAQLVEYQNEKKNRQKQVVDYLSTLNSQCLALGVDFKHTICEIHPTLDDSEGTKDVSNDTIRSLADVVSRLREVKRQRWQKVILPSSFCNFSVGVVESDGYTNGGMKDISECYQKPRSMNYLFAILLYVQSSCEKSKCVLTFCLQVESEVSRLEHLKLSKMKELILKKRLELENECRRAHMSPEASGVMFSVEDIESRRVDPACLLEQCELQIVKVKEEALSRKELLTKVEKWLAACQEERWLEEYNKDESRYNAGRGAHLTLKRAEMARSVVNKIPAMVEALILKTTAWEKERGVEFLYDNGRLLSMLEQYNTMRQEKEEERRRQRDQKRLQGQLVAEHEVLYGSKVCPSNSGKKAFRSLTGIASNKKLSLGGHMLQNSKPEEAAPNIYPNKKGDLLNQKISSLQFGGCAIPSPGRRYPQMPSHSEKKHSSGAARTYQIEPELFRKPLPPVSSSLSSKANITNFPEDQKKTQDPKMQIKLPGSEKPPATPSRPVIVSDDENRTPRTMPIPVPTTPSTLSVTTLTVKTPPTPRGYSGACPVDRSDEPLEYSFEELRAGSYSFEEVRAGFVNPK</sequence>
<evidence type="ECO:0000256" key="10">
    <source>
        <dbReference type="SAM" id="MobiDB-lite"/>
    </source>
</evidence>
<keyword evidence="7" id="KW-0206">Cytoskeleton</keyword>
<dbReference type="GO" id="GO:0005634">
    <property type="term" value="C:nucleus"/>
    <property type="evidence" value="ECO:0007669"/>
    <property type="project" value="UniProtKB-SubCell"/>
</dbReference>
<dbReference type="Gene3D" id="1.20.58.1520">
    <property type="match status" value="1"/>
</dbReference>
<evidence type="ECO:0008006" key="13">
    <source>
        <dbReference type="Google" id="ProtNLM"/>
    </source>
</evidence>
<keyword evidence="5" id="KW-0597">Phosphoprotein</keyword>
<reference evidence="11" key="1">
    <citation type="journal article" date="2021" name="Front. Plant Sci.">
        <title>Chromosome-Scale Genome Assembly for Chinese Sour Jujube and Insights Into Its Genome Evolution and Domestication Signature.</title>
        <authorList>
            <person name="Shen L.-Y."/>
            <person name="Luo H."/>
            <person name="Wang X.-L."/>
            <person name="Wang X.-M."/>
            <person name="Qiu X.-J."/>
            <person name="Liu H."/>
            <person name="Zhou S.-S."/>
            <person name="Jia K.-H."/>
            <person name="Nie S."/>
            <person name="Bao Y.-T."/>
            <person name="Zhang R.-G."/>
            <person name="Yun Q.-Z."/>
            <person name="Chai Y.-H."/>
            <person name="Lu J.-Y."/>
            <person name="Li Y."/>
            <person name="Zhao S.-W."/>
            <person name="Mao J.-F."/>
            <person name="Jia S.-G."/>
            <person name="Mao Y.-M."/>
        </authorList>
    </citation>
    <scope>NUCLEOTIDE SEQUENCE</scope>
    <source>
        <strain evidence="11">AT0</strain>
        <tissue evidence="11">Leaf</tissue>
    </source>
</reference>
<keyword evidence="4" id="KW-0963">Cytoplasm</keyword>
<evidence type="ECO:0000256" key="2">
    <source>
        <dbReference type="ARBA" id="ARBA00004245"/>
    </source>
</evidence>
<dbReference type="Proteomes" id="UP000813462">
    <property type="component" value="Unassembled WGS sequence"/>
</dbReference>
<keyword evidence="6" id="KW-0493">Microtubule</keyword>
<dbReference type="AlphaFoldDB" id="A0A978UX54"/>
<evidence type="ECO:0000256" key="8">
    <source>
        <dbReference type="ARBA" id="ARBA00023242"/>
    </source>
</evidence>
<name>A0A978UX54_ZIZJJ</name>
<evidence type="ECO:0000256" key="1">
    <source>
        <dbReference type="ARBA" id="ARBA00004123"/>
    </source>
</evidence>
<feature type="compositionally biased region" description="Low complexity" evidence="10">
    <location>
        <begin position="679"/>
        <end position="692"/>
    </location>
</feature>
<dbReference type="FunFam" id="1.20.58.1520:FF:000002">
    <property type="entry name" value="65-kDa microtubule-associated protein 6"/>
    <property type="match status" value="1"/>
</dbReference>
<evidence type="ECO:0000256" key="5">
    <source>
        <dbReference type="ARBA" id="ARBA00022553"/>
    </source>
</evidence>
<dbReference type="GO" id="GO:0005819">
    <property type="term" value="C:spindle"/>
    <property type="evidence" value="ECO:0007669"/>
    <property type="project" value="TreeGrafter"/>
</dbReference>
<dbReference type="GO" id="GO:0005737">
    <property type="term" value="C:cytoplasm"/>
    <property type="evidence" value="ECO:0007669"/>
    <property type="project" value="TreeGrafter"/>
</dbReference>
<evidence type="ECO:0000256" key="3">
    <source>
        <dbReference type="ARBA" id="ARBA00006187"/>
    </source>
</evidence>
<dbReference type="GO" id="GO:0008017">
    <property type="term" value="F:microtubule binding"/>
    <property type="evidence" value="ECO:0007669"/>
    <property type="project" value="InterPro"/>
</dbReference>
<comment type="similarity">
    <text evidence="3">Belongs to the MAP65/ASE1 family.</text>
</comment>
<feature type="coiled-coil region" evidence="9">
    <location>
        <begin position="154"/>
        <end position="181"/>
    </location>
</feature>
<accession>A0A978UX54</accession>
<organism evidence="11 12">
    <name type="scientific">Ziziphus jujuba var. spinosa</name>
    <dbReference type="NCBI Taxonomy" id="714518"/>
    <lineage>
        <taxon>Eukaryota</taxon>
        <taxon>Viridiplantae</taxon>
        <taxon>Streptophyta</taxon>
        <taxon>Embryophyta</taxon>
        <taxon>Tracheophyta</taxon>
        <taxon>Spermatophyta</taxon>
        <taxon>Magnoliopsida</taxon>
        <taxon>eudicotyledons</taxon>
        <taxon>Gunneridae</taxon>
        <taxon>Pentapetalae</taxon>
        <taxon>rosids</taxon>
        <taxon>fabids</taxon>
        <taxon>Rosales</taxon>
        <taxon>Rhamnaceae</taxon>
        <taxon>Paliureae</taxon>
        <taxon>Ziziphus</taxon>
    </lineage>
</organism>
<dbReference type="GO" id="GO:0005874">
    <property type="term" value="C:microtubule"/>
    <property type="evidence" value="ECO:0007669"/>
    <property type="project" value="UniProtKB-KW"/>
</dbReference>
<dbReference type="PANTHER" id="PTHR19321">
    <property type="entry name" value="PROTEIN REGULATOR OF CYTOKINESIS 1 PRC1-RELATED"/>
    <property type="match status" value="1"/>
</dbReference>
<evidence type="ECO:0000313" key="11">
    <source>
        <dbReference type="EMBL" id="KAH7519570.1"/>
    </source>
</evidence>
<feature type="coiled-coil region" evidence="9">
    <location>
        <begin position="49"/>
        <end position="76"/>
    </location>
</feature>
<proteinExistence type="inferred from homology"/>
<evidence type="ECO:0000256" key="7">
    <source>
        <dbReference type="ARBA" id="ARBA00023212"/>
    </source>
</evidence>
<feature type="region of interest" description="Disordered" evidence="10">
    <location>
        <begin position="579"/>
        <end position="706"/>
    </location>
</feature>
<comment type="caution">
    <text evidence="11">The sequence shown here is derived from an EMBL/GenBank/DDBJ whole genome shotgun (WGS) entry which is preliminary data.</text>
</comment>
<evidence type="ECO:0000256" key="6">
    <source>
        <dbReference type="ARBA" id="ARBA00022701"/>
    </source>
</evidence>
<dbReference type="InterPro" id="IPR007145">
    <property type="entry name" value="MAP65_Ase1_PRC1"/>
</dbReference>
<dbReference type="EMBL" id="JAEACU010000008">
    <property type="protein sequence ID" value="KAH7519570.1"/>
    <property type="molecule type" value="Genomic_DNA"/>
</dbReference>
<dbReference type="Pfam" id="PF03999">
    <property type="entry name" value="MAP65_ASE1"/>
    <property type="match status" value="2"/>
</dbReference>
<dbReference type="GO" id="GO:0000226">
    <property type="term" value="P:microtubule cytoskeleton organization"/>
    <property type="evidence" value="ECO:0007669"/>
    <property type="project" value="InterPro"/>
</dbReference>
<protein>
    <recommendedName>
        <fullName evidence="13">65-kDa microtubule-associated protein 3-like</fullName>
    </recommendedName>
</protein>
<comment type="subcellular location">
    <subcellularLocation>
        <location evidence="2">Cytoplasm</location>
        <location evidence="2">Cytoskeleton</location>
    </subcellularLocation>
    <subcellularLocation>
        <location evidence="1">Nucleus</location>
    </subcellularLocation>
</comment>
<evidence type="ECO:0000313" key="12">
    <source>
        <dbReference type="Proteomes" id="UP000813462"/>
    </source>
</evidence>
<gene>
    <name evidence="11" type="ORF">FEM48_Zijuj08G0051000</name>
</gene>
<keyword evidence="8" id="KW-0539">Nucleus</keyword>
<keyword evidence="9" id="KW-0175">Coiled coil</keyword>